<dbReference type="Gene3D" id="2.60.120.260">
    <property type="entry name" value="Galactose-binding domain-like"/>
    <property type="match status" value="1"/>
</dbReference>
<organism evidence="3 5">
    <name type="scientific">Prevotella communis</name>
    <dbReference type="NCBI Taxonomy" id="2913614"/>
    <lineage>
        <taxon>Bacteria</taxon>
        <taxon>Pseudomonadati</taxon>
        <taxon>Bacteroidota</taxon>
        <taxon>Bacteroidia</taxon>
        <taxon>Bacteroidales</taxon>
        <taxon>Prevotellaceae</taxon>
        <taxon>Prevotella</taxon>
    </lineage>
</organism>
<evidence type="ECO:0000313" key="3">
    <source>
        <dbReference type="EMBL" id="SDN93118.1"/>
    </source>
</evidence>
<evidence type="ECO:0000313" key="5">
    <source>
        <dbReference type="Proteomes" id="UP000199134"/>
    </source>
</evidence>
<accession>A0A1H0FEG3</accession>
<evidence type="ECO:0000256" key="1">
    <source>
        <dbReference type="SAM" id="SignalP"/>
    </source>
</evidence>
<dbReference type="OrthoDB" id="1079888at2"/>
<evidence type="ECO:0000313" key="2">
    <source>
        <dbReference type="EMBL" id="SDG22967.1"/>
    </source>
</evidence>
<dbReference type="Proteomes" id="UP000198779">
    <property type="component" value="Unassembled WGS sequence"/>
</dbReference>
<proteinExistence type="predicted"/>
<protein>
    <submittedName>
        <fullName evidence="3">Uncharacterized protein</fullName>
    </submittedName>
</protein>
<reference evidence="2 5" key="1">
    <citation type="submission" date="2016-10" db="EMBL/GenBank/DDBJ databases">
        <authorList>
            <person name="de Groot N.N."/>
        </authorList>
    </citation>
    <scope>NUCLEOTIDE SEQUENCE [LARGE SCALE GENOMIC DNA]</scope>
    <source>
        <strain evidence="5">BP1-145</strain>
        <strain evidence="2">BP1-148</strain>
    </source>
</reference>
<sequence>MRLITKLWATLLLLCVAGVASAATEYEVDQRFTSISDLDGKSFAIVDETPTTPTAMGIGITGHGQGWDMYFGTITEAYNSNACFYKLEAVTTEGLEGYYYLRTYKADGNMYTAWGNTTTMGYFNSQLADKSCCFALGLEGRNGQDGTNLAIWAIEESEGKFALKNIGTGLYLHADNLPAKYEDAFYFTFCSLKEKAQTDPLASEKDDLSTAIAKGKMIKALAYTDATFGALTTAITDGETALASTEATATSLTNATNAITNAIEALALKAGFTSLQDVDFGVFNGWGAEATLTQKVAPTWDLFKATGQSYGDPSVNNRADVSAFDKLYVVAVSGSPRILMNRDADNGQWNETEAESHLIDNTKGGWSAKYFSTEDGITTVDLKQLVADKGFAHLTAIKSYDNNVISGLYLYKEATVANEDVLPIDIQFGESYNDKKVQNYTSTWTATKDGKTWTIVNFNNNNSGWDLIKCGSKNDASVATITSPAINAVVKSYIISLTKASNINSAKLTIMNGEEKVGEDIDITEQFVAGDVVVPVESQKGYSYVLTIDNKKASGNGSVEISKITLSGEAIQPVEPVHIENTAETAYTVAKAIELIDAGEALSEAVFVKGIVSKVDEYNEQYKNISYWISDDGTTESAQFECFRGKGIDGADFTSIDDIKVGATVIVKGTMKKFVKEGQADIYEFNQNNELVSYEVTEVPVDPASLNNVAKKAEMSGEITSLEDLKNAKFMLQNKDGLVLYTPDGWDVKVADIITATSNKANGGFFSLVALDGDHEGQYQVPIWNLDGTRRTYWAGEQYLNSQPVGGNVIFGLSGTSPQYGQDGPNLALWTISHEEGNGFAFHCVGRDVYLGNDAAAARPVDAITYWKAYTGYNAGYDEAEILAAYKAVASVIKTTSDAATLSTAKSTYDTDKDLNKFGDAVNAAISVVKACVALNETYGNLDATGAAVATEVLAKYNAGEFASVAELQNAYYAAAKAQTTAGANMTLAIVNPSFEDGTINGWTSTNGGDVANNLNFAARTGNKFCERWTAAPGALTDGTFLQTITGLPNGKYVLTAELQNREQGNNDAAGKGFFLVANEGQTEGITNDGQTIETTGVVTDGTLVIGVKLEGCTGNWVCFDNFQLTYKGEAASETELAALTAEIEIAKTLGVVVTEYENGVFTAEEVTPAVEKLKVAEYTQVNKDYTVNAAILIPDFSQWEGEMISNKGQHWDGTSTSTYYEQTGAQWSQSSWTNNKKTTVKLPKGKYVLYAAGRASVEACTAYIKVNDITRNFPSKSDVGFGVATDGTASFDPTATYANGGKGRGFEYRYIAFEVTADEGEDISLEIGGEATAEHQWMSVTSPVLVTTDDNAAILLPVLKGKLTIAKADLDAIGGTVGNAIFQKPQAAYDDYANAVSAAEELVGEGANPSADDIKNALAAIEDKANAFANAPVNAPVAEKLYTFQLRLGGETPLYMNLSDEGEVGRISIAEKATALKFIAAEGAEGQYELANEDATLFVGLAGTNNWTMSALPEKKAVWTFTALPDGAYRINNLVTAGRFVGTNAADKTAGTSCYADKQEKNGNVDWIITEYVAPAPPHTWDFTKWSEATVANLKAEAAKVTVSADPDKEGNTLCEDNGALWADHEKKPGTTCDTYAASKDNCFWYVGGEATPTANGTAIAEFAGLQFNTAYGASRALAIAVNYPSTSIGTYNGPSYLWFGGKGQTIMTIPAVKGGSTIKIGVESHKSSEARGIQLFAGETELKDAEGNAVAAPKTYTEQTWVVPAGVAYDIVVKNTNGCHIYFIDAEQDENTLTSINTVKSKVMNNAIYNLNGQKVNKAQKGLFIINGKKVVK</sequence>
<keyword evidence="4" id="KW-1185">Reference proteome</keyword>
<dbReference type="EMBL" id="FNIW01000005">
    <property type="protein sequence ID" value="SDN93118.1"/>
    <property type="molecule type" value="Genomic_DNA"/>
</dbReference>
<keyword evidence="1" id="KW-0732">Signal</keyword>
<gene>
    <name evidence="3" type="ORF">SAMN04487900_105140</name>
    <name evidence="2" type="ORF">SAMN04487901_101335</name>
</gene>
<dbReference type="Proteomes" id="UP000199134">
    <property type="component" value="Unassembled WGS sequence"/>
</dbReference>
<feature type="chain" id="PRO_5041053978" evidence="1">
    <location>
        <begin position="23"/>
        <end position="1835"/>
    </location>
</feature>
<dbReference type="EMBL" id="FNCQ01000001">
    <property type="protein sequence ID" value="SDG22967.1"/>
    <property type="molecule type" value="Genomic_DNA"/>
</dbReference>
<name>A0A1H0FEG3_9BACT</name>
<reference evidence="3 4" key="2">
    <citation type="submission" date="2016-10" db="EMBL/GenBank/DDBJ databases">
        <authorList>
            <person name="Varghese N."/>
            <person name="Submissions S."/>
        </authorList>
    </citation>
    <scope>NUCLEOTIDE SEQUENCE</scope>
    <source>
        <strain evidence="3">BP1-145</strain>
        <strain evidence="4">BP1-148</strain>
    </source>
</reference>
<dbReference type="STRING" id="645274.SAMN04487901_101335"/>
<evidence type="ECO:0000313" key="4">
    <source>
        <dbReference type="Proteomes" id="UP000198779"/>
    </source>
</evidence>
<dbReference type="RefSeq" id="WP_091814154.1">
    <property type="nucleotide sequence ID" value="NZ_FNCQ01000001.1"/>
</dbReference>
<accession>A0A1G7SIS3</accession>
<feature type="signal peptide" evidence="1">
    <location>
        <begin position="1"/>
        <end position="22"/>
    </location>
</feature>